<name>A0A9P1BE70_9DINO</name>
<evidence type="ECO:0000256" key="2">
    <source>
        <dbReference type="ARBA" id="ARBA00022670"/>
    </source>
</evidence>
<dbReference type="PANTHER" id="PTHR13604:SF0">
    <property type="entry name" value="ABASIC SITE PROCESSING PROTEIN HMCES"/>
    <property type="match status" value="1"/>
</dbReference>
<keyword evidence="3" id="KW-0227">DNA damage</keyword>
<evidence type="ECO:0000313" key="10">
    <source>
        <dbReference type="EMBL" id="CAI3971534.1"/>
    </source>
</evidence>
<keyword evidence="5" id="KW-0190">Covalent protein-DNA linkage</keyword>
<dbReference type="Pfam" id="PF02586">
    <property type="entry name" value="SRAP"/>
    <property type="match status" value="1"/>
</dbReference>
<dbReference type="EMBL" id="CAMXCT020000001">
    <property type="protein sequence ID" value="CAL1124909.1"/>
    <property type="molecule type" value="Genomic_DNA"/>
</dbReference>
<evidence type="ECO:0000313" key="12">
    <source>
        <dbReference type="EMBL" id="CAL4758846.1"/>
    </source>
</evidence>
<dbReference type="GO" id="GO:0006508">
    <property type="term" value="P:proteolysis"/>
    <property type="evidence" value="ECO:0007669"/>
    <property type="project" value="UniProtKB-KW"/>
</dbReference>
<organism evidence="10">
    <name type="scientific">Cladocopium goreaui</name>
    <dbReference type="NCBI Taxonomy" id="2562237"/>
    <lineage>
        <taxon>Eukaryota</taxon>
        <taxon>Sar</taxon>
        <taxon>Alveolata</taxon>
        <taxon>Dinophyceae</taxon>
        <taxon>Suessiales</taxon>
        <taxon>Symbiodiniaceae</taxon>
        <taxon>Cladocopium</taxon>
    </lineage>
</organism>
<evidence type="ECO:0000256" key="1">
    <source>
        <dbReference type="ARBA" id="ARBA00008136"/>
    </source>
</evidence>
<evidence type="ECO:0000313" key="11">
    <source>
        <dbReference type="EMBL" id="CAL1124909.1"/>
    </source>
</evidence>
<comment type="similarity">
    <text evidence="1">Belongs to the SOS response-associated peptidase family.</text>
</comment>
<evidence type="ECO:0000256" key="4">
    <source>
        <dbReference type="ARBA" id="ARBA00022801"/>
    </source>
</evidence>
<reference evidence="10" key="1">
    <citation type="submission" date="2022-10" db="EMBL/GenBank/DDBJ databases">
        <authorList>
            <person name="Chen Y."/>
            <person name="Dougan E. K."/>
            <person name="Chan C."/>
            <person name="Rhodes N."/>
            <person name="Thang M."/>
        </authorList>
    </citation>
    <scope>NUCLEOTIDE SEQUENCE</scope>
</reference>
<accession>A0A9P1BE70</accession>
<comment type="caution">
    <text evidence="10">The sequence shown here is derived from an EMBL/GenBank/DDBJ whole genome shotgun (WGS) entry which is preliminary data.</text>
</comment>
<dbReference type="InterPro" id="IPR003738">
    <property type="entry name" value="SRAP"/>
</dbReference>
<feature type="signal peptide" evidence="9">
    <location>
        <begin position="1"/>
        <end position="21"/>
    </location>
</feature>
<keyword evidence="6" id="KW-0238">DNA-binding</keyword>
<keyword evidence="9" id="KW-0732">Signal</keyword>
<evidence type="ECO:0000313" key="13">
    <source>
        <dbReference type="Proteomes" id="UP001152797"/>
    </source>
</evidence>
<dbReference type="Gene3D" id="3.90.1680.10">
    <property type="entry name" value="SOS response associated peptidase-like"/>
    <property type="match status" value="1"/>
</dbReference>
<reference evidence="11" key="2">
    <citation type="submission" date="2024-04" db="EMBL/GenBank/DDBJ databases">
        <authorList>
            <person name="Chen Y."/>
            <person name="Shah S."/>
            <person name="Dougan E. K."/>
            <person name="Thang M."/>
            <person name="Chan C."/>
        </authorList>
    </citation>
    <scope>NUCLEOTIDE SEQUENCE [LARGE SCALE GENOMIC DNA]</scope>
</reference>
<dbReference type="GO" id="GO:0106300">
    <property type="term" value="P:protein-DNA covalent cross-linking repair"/>
    <property type="evidence" value="ECO:0007669"/>
    <property type="project" value="InterPro"/>
</dbReference>
<dbReference type="GO" id="GO:0016829">
    <property type="term" value="F:lyase activity"/>
    <property type="evidence" value="ECO:0007669"/>
    <property type="project" value="UniProtKB-KW"/>
</dbReference>
<dbReference type="Proteomes" id="UP001152797">
    <property type="component" value="Unassembled WGS sequence"/>
</dbReference>
<keyword evidence="4" id="KW-0378">Hydrolase</keyword>
<proteinExistence type="inferred from homology"/>
<dbReference type="EMBL" id="CAMXCT010000001">
    <property type="protein sequence ID" value="CAI3971534.1"/>
    <property type="molecule type" value="Genomic_DNA"/>
</dbReference>
<evidence type="ECO:0000256" key="3">
    <source>
        <dbReference type="ARBA" id="ARBA00022763"/>
    </source>
</evidence>
<dbReference type="EMBL" id="CAMXCT030000001">
    <property type="protein sequence ID" value="CAL4758846.1"/>
    <property type="molecule type" value="Genomic_DNA"/>
</dbReference>
<feature type="coiled-coil region" evidence="8">
    <location>
        <begin position="60"/>
        <end position="87"/>
    </location>
</feature>
<keyword evidence="13" id="KW-1185">Reference proteome</keyword>
<dbReference type="GO" id="GO:0008233">
    <property type="term" value="F:peptidase activity"/>
    <property type="evidence" value="ECO:0007669"/>
    <property type="project" value="UniProtKB-KW"/>
</dbReference>
<dbReference type="SUPFAM" id="SSF143081">
    <property type="entry name" value="BB1717-like"/>
    <property type="match status" value="1"/>
</dbReference>
<keyword evidence="7" id="KW-0456">Lyase</keyword>
<dbReference type="GO" id="GO:0003697">
    <property type="term" value="F:single-stranded DNA binding"/>
    <property type="evidence" value="ECO:0007669"/>
    <property type="project" value="InterPro"/>
</dbReference>
<keyword evidence="8" id="KW-0175">Coiled coil</keyword>
<evidence type="ECO:0000256" key="7">
    <source>
        <dbReference type="ARBA" id="ARBA00023239"/>
    </source>
</evidence>
<dbReference type="AlphaFoldDB" id="A0A9P1BE70"/>
<protein>
    <submittedName>
        <fullName evidence="12">Abasic site processing protein YoaM (Peptidas e YoaM)</fullName>
    </submittedName>
</protein>
<keyword evidence="2" id="KW-0645">Protease</keyword>
<evidence type="ECO:0000256" key="5">
    <source>
        <dbReference type="ARBA" id="ARBA00023124"/>
    </source>
</evidence>
<evidence type="ECO:0000256" key="8">
    <source>
        <dbReference type="SAM" id="Coils"/>
    </source>
</evidence>
<evidence type="ECO:0000256" key="6">
    <source>
        <dbReference type="ARBA" id="ARBA00023125"/>
    </source>
</evidence>
<dbReference type="InterPro" id="IPR036590">
    <property type="entry name" value="SRAP-like"/>
</dbReference>
<sequence length="288" mass="32735">MSSSRTVLIAAIALLVGFVAGMFSSGLDSSPPSKESARFHELQDAYQDKNTQFFKLARERDNLIGQVRVLEQMVDTLNAEIDEINAVAATAEEYREHFRLANITADLSDTRDRYPLYDIAVVRLNESGERELVPMQWGLLPSWWKPSKKTKSRKSFQRMTYNARSETIDTKPSYRHAFKRNRVLIPATQFYEHGFYFRLARSPLFAIAGLAEHWSDGTETVDSCTMVTTEANEMVGKVHPRKRMPVILDSEAACARWLNPELTQRGSLDELFVPYDDGLMDQIAEDAG</sequence>
<gene>
    <name evidence="10" type="ORF">C1SCF055_LOCUS124</name>
</gene>
<feature type="chain" id="PRO_5043269366" evidence="9">
    <location>
        <begin position="22"/>
        <end position="288"/>
    </location>
</feature>
<evidence type="ECO:0000256" key="9">
    <source>
        <dbReference type="SAM" id="SignalP"/>
    </source>
</evidence>
<dbReference type="OrthoDB" id="448544at2759"/>
<dbReference type="PANTHER" id="PTHR13604">
    <property type="entry name" value="DC12-RELATED"/>
    <property type="match status" value="1"/>
</dbReference>